<gene>
    <name evidence="1" type="primary">LOC100175235</name>
</gene>
<reference evidence="1" key="1">
    <citation type="submission" date="2020-04" db="EMBL/GenBank/DDBJ databases">
        <authorList>
            <person name="Neveu A P."/>
        </authorList>
    </citation>
    <scope>NUCLEOTIDE SEQUENCE</scope>
    <source>
        <tissue evidence="1">Whole embryo</tissue>
    </source>
</reference>
<dbReference type="EMBL" id="LR786356">
    <property type="protein sequence ID" value="CAB3260399.1"/>
    <property type="molecule type" value="mRNA"/>
</dbReference>
<dbReference type="AlphaFoldDB" id="A0A6F9DGV7"/>
<sequence>MEHMKMVHVSDLCEEIPSGQMVMVVGWFENYTPYGGAALLVSPEKECSKSIDIELAACDVSHYVPHCLCRLVGRYYHENGKNHIKVMSINFIPNWQYENISKIIEIRKEGNFHEDF</sequence>
<proteinExistence type="evidence at transcript level"/>
<name>A0A6F9DGV7_9ASCI</name>
<evidence type="ECO:0000313" key="1">
    <source>
        <dbReference type="EMBL" id="CAB3260399.1"/>
    </source>
</evidence>
<accession>A0A6F9DGV7</accession>
<organism evidence="1">
    <name type="scientific">Phallusia mammillata</name>
    <dbReference type="NCBI Taxonomy" id="59560"/>
    <lineage>
        <taxon>Eukaryota</taxon>
        <taxon>Metazoa</taxon>
        <taxon>Chordata</taxon>
        <taxon>Tunicata</taxon>
        <taxon>Ascidiacea</taxon>
        <taxon>Phlebobranchia</taxon>
        <taxon>Ascidiidae</taxon>
        <taxon>Phallusia</taxon>
    </lineage>
</organism>
<protein>
    <submittedName>
        <fullName evidence="1">Uncharacterized protein LOC100175235</fullName>
    </submittedName>
</protein>